<evidence type="ECO:0000313" key="3">
    <source>
        <dbReference type="Proteomes" id="UP000651085"/>
    </source>
</evidence>
<organism evidence="2 3">
    <name type="scientific">Jilunia laotingensis</name>
    <dbReference type="NCBI Taxonomy" id="2763675"/>
    <lineage>
        <taxon>Bacteria</taxon>
        <taxon>Pseudomonadati</taxon>
        <taxon>Bacteroidota</taxon>
        <taxon>Bacteroidia</taxon>
        <taxon>Bacteroidales</taxon>
        <taxon>Bacteroidaceae</taxon>
        <taxon>Jilunia</taxon>
    </lineage>
</organism>
<proteinExistence type="predicted"/>
<keyword evidence="3" id="KW-1185">Reference proteome</keyword>
<feature type="signal peptide" evidence="1">
    <location>
        <begin position="1"/>
        <end position="20"/>
    </location>
</feature>
<comment type="caution">
    <text evidence="2">The sequence shown here is derived from an EMBL/GenBank/DDBJ whole genome shotgun (WGS) entry which is preliminary data.</text>
</comment>
<name>A0A926IQJ6_9BACT</name>
<gene>
    <name evidence="2" type="ORF">H8744_10300</name>
</gene>
<evidence type="ECO:0008006" key="4">
    <source>
        <dbReference type="Google" id="ProtNLM"/>
    </source>
</evidence>
<dbReference type="EMBL" id="JACRTF010000001">
    <property type="protein sequence ID" value="MBC8593625.1"/>
    <property type="molecule type" value="Genomic_DNA"/>
</dbReference>
<keyword evidence="1" id="KW-0732">Signal</keyword>
<evidence type="ECO:0000256" key="1">
    <source>
        <dbReference type="SAM" id="SignalP"/>
    </source>
</evidence>
<dbReference type="RefSeq" id="WP_262434738.1">
    <property type="nucleotide sequence ID" value="NZ_JACRTF010000001.1"/>
</dbReference>
<dbReference type="Proteomes" id="UP000651085">
    <property type="component" value="Unassembled WGS sequence"/>
</dbReference>
<feature type="chain" id="PRO_5039235325" description="Lipoprotein" evidence="1">
    <location>
        <begin position="21"/>
        <end position="88"/>
    </location>
</feature>
<reference evidence="2" key="1">
    <citation type="submission" date="2020-08" db="EMBL/GenBank/DDBJ databases">
        <title>Genome public.</title>
        <authorList>
            <person name="Liu C."/>
            <person name="Sun Q."/>
        </authorList>
    </citation>
    <scope>NUCLEOTIDE SEQUENCE</scope>
    <source>
        <strain evidence="2">N12</strain>
    </source>
</reference>
<evidence type="ECO:0000313" key="2">
    <source>
        <dbReference type="EMBL" id="MBC8593625.1"/>
    </source>
</evidence>
<sequence length="88" mass="9370">MKTKMFLATVAVAFSFTLTSCGNKPANSEVTEATETVEVEAVETIAPCCKGDSAVCDSMKACCKDKAECKDKAACDKKEDCKNACDKK</sequence>
<dbReference type="PROSITE" id="PS51257">
    <property type="entry name" value="PROKAR_LIPOPROTEIN"/>
    <property type="match status" value="1"/>
</dbReference>
<dbReference type="AlphaFoldDB" id="A0A926IQJ6"/>
<protein>
    <recommendedName>
        <fullName evidence="4">Lipoprotein</fullName>
    </recommendedName>
</protein>
<accession>A0A926IQJ6</accession>